<dbReference type="GO" id="GO:0003723">
    <property type="term" value="F:RNA binding"/>
    <property type="evidence" value="ECO:0007669"/>
    <property type="project" value="TreeGrafter"/>
</dbReference>
<dbReference type="FunFam" id="2.40.50.140:FF:000103">
    <property type="entry name" value="protein RRP5 homolog"/>
    <property type="match status" value="1"/>
</dbReference>
<evidence type="ECO:0000256" key="5">
    <source>
        <dbReference type="ARBA" id="ARBA00023242"/>
    </source>
</evidence>
<comment type="caution">
    <text evidence="7">The sequence shown here is derived from an EMBL/GenBank/DDBJ whole genome shotgun (WGS) entry which is preliminary data.</text>
</comment>
<dbReference type="InterPro" id="IPR011990">
    <property type="entry name" value="TPR-like_helical_dom_sf"/>
</dbReference>
<sequence length="396" mass="44387">MGKSLFTVGQLVRGRILSVNLVTSRIEMSLKASVVDGSSTRQNLSLSDLKVGQKLRGTVKAIQPYGIFISIGGEGSKLSGLCHVTQVSDTPVKDVSSLYSVGDTVKAVILNIDEPIVDSVLAFVLRLAEIDKARAITERALKVINFREGEKMNVWVAYLNLEYKFGTQESLKKVFERGVAYNDPKSMHLQMARIYERTDKVELADELYTTILKKFKGSSKCWTSAALFYLRNCRIEDARRLLQRCLLSLPKHKHVKTLSKFAQIEFRYGEAERGRTVFEGILSNYPKRVDVWNVFIDIERRMGDTIVRQSIKLKVSSKKIKFVFKRYLEFEKSIGSGQGVEHVKEAAKAPRHGGLGDLGAAPDDKTWSCGHGQYKHILLSVVMTSTPTRVSVISCT</sequence>
<dbReference type="PANTHER" id="PTHR23270">
    <property type="entry name" value="PROGRAMMED CELL DEATH PROTEIN 11 PRE-RRNA PROCESSING PROTEIN RRP5"/>
    <property type="match status" value="1"/>
</dbReference>
<keyword evidence="4" id="KW-0677">Repeat</keyword>
<name>A0A507CKV8_9FUNG</name>
<dbReference type="SUPFAM" id="SSF50249">
    <property type="entry name" value="Nucleic acid-binding proteins"/>
    <property type="match status" value="1"/>
</dbReference>
<keyword evidence="2" id="KW-0698">rRNA processing</keyword>
<keyword evidence="3" id="KW-0597">Phosphoprotein</keyword>
<evidence type="ECO:0000259" key="6">
    <source>
        <dbReference type="PROSITE" id="PS50126"/>
    </source>
</evidence>
<dbReference type="GO" id="GO:0006364">
    <property type="term" value="P:rRNA processing"/>
    <property type="evidence" value="ECO:0007669"/>
    <property type="project" value="UniProtKB-KW"/>
</dbReference>
<evidence type="ECO:0000256" key="3">
    <source>
        <dbReference type="ARBA" id="ARBA00022553"/>
    </source>
</evidence>
<dbReference type="Proteomes" id="UP000320475">
    <property type="component" value="Unassembled WGS sequence"/>
</dbReference>
<dbReference type="Gene3D" id="1.25.40.10">
    <property type="entry name" value="Tetratricopeptide repeat domain"/>
    <property type="match status" value="2"/>
</dbReference>
<dbReference type="InterPro" id="IPR045209">
    <property type="entry name" value="Rrp5"/>
</dbReference>
<dbReference type="InterPro" id="IPR003029">
    <property type="entry name" value="S1_domain"/>
</dbReference>
<dbReference type="SMART" id="SM00316">
    <property type="entry name" value="S1"/>
    <property type="match status" value="1"/>
</dbReference>
<feature type="domain" description="S1 motif" evidence="6">
    <location>
        <begin position="52"/>
        <end position="126"/>
    </location>
</feature>
<evidence type="ECO:0000256" key="1">
    <source>
        <dbReference type="ARBA" id="ARBA00004604"/>
    </source>
</evidence>
<dbReference type="GO" id="GO:0032040">
    <property type="term" value="C:small-subunit processome"/>
    <property type="evidence" value="ECO:0007669"/>
    <property type="project" value="TreeGrafter"/>
</dbReference>
<reference evidence="7 8" key="1">
    <citation type="journal article" date="2019" name="Sci. Rep.">
        <title>Comparative genomics of chytrid fungi reveal insights into the obligate biotrophic and pathogenic lifestyle of Synchytrium endobioticum.</title>
        <authorList>
            <person name="van de Vossenberg B.T.L.H."/>
            <person name="Warris S."/>
            <person name="Nguyen H.D.T."/>
            <person name="van Gent-Pelzer M.P.E."/>
            <person name="Joly D.L."/>
            <person name="van de Geest H.C."/>
            <person name="Bonants P.J.M."/>
            <person name="Smith D.S."/>
            <person name="Levesque C.A."/>
            <person name="van der Lee T.A.J."/>
        </authorList>
    </citation>
    <scope>NUCLEOTIDE SEQUENCE [LARGE SCALE GENOMIC DNA]</scope>
    <source>
        <strain evidence="7 8">LEV6574</strain>
    </source>
</reference>
<dbReference type="EMBL" id="QEAM01000524">
    <property type="protein sequence ID" value="TPX39096.1"/>
    <property type="molecule type" value="Genomic_DNA"/>
</dbReference>
<comment type="subcellular location">
    <subcellularLocation>
        <location evidence="1">Nucleus</location>
        <location evidence="1">Nucleolus</location>
    </subcellularLocation>
</comment>
<proteinExistence type="predicted"/>
<evidence type="ECO:0000313" key="8">
    <source>
        <dbReference type="Proteomes" id="UP000320475"/>
    </source>
</evidence>
<evidence type="ECO:0000256" key="2">
    <source>
        <dbReference type="ARBA" id="ARBA00022552"/>
    </source>
</evidence>
<dbReference type="FunFam" id="1.25.40.10:FF:000065">
    <property type="entry name" value="Programmed cell death 11"/>
    <property type="match status" value="1"/>
</dbReference>
<dbReference type="AlphaFoldDB" id="A0A507CKV8"/>
<dbReference type="SUPFAM" id="SSF48452">
    <property type="entry name" value="TPR-like"/>
    <property type="match status" value="2"/>
</dbReference>
<dbReference type="InterPro" id="IPR012340">
    <property type="entry name" value="NA-bd_OB-fold"/>
</dbReference>
<gene>
    <name evidence="7" type="ORF">SeLEV6574_g07426</name>
</gene>
<dbReference type="Gene3D" id="2.40.50.140">
    <property type="entry name" value="Nucleic acid-binding proteins"/>
    <property type="match status" value="1"/>
</dbReference>
<dbReference type="Pfam" id="PF00575">
    <property type="entry name" value="S1"/>
    <property type="match status" value="1"/>
</dbReference>
<dbReference type="PROSITE" id="PS50126">
    <property type="entry name" value="S1"/>
    <property type="match status" value="1"/>
</dbReference>
<accession>A0A507CKV8</accession>
<keyword evidence="5" id="KW-0539">Nucleus</keyword>
<protein>
    <recommendedName>
        <fullName evidence="6">S1 motif domain-containing protein</fullName>
    </recommendedName>
</protein>
<dbReference type="SMART" id="SM00386">
    <property type="entry name" value="HAT"/>
    <property type="match status" value="5"/>
</dbReference>
<organism evidence="7 8">
    <name type="scientific">Synchytrium endobioticum</name>
    <dbReference type="NCBI Taxonomy" id="286115"/>
    <lineage>
        <taxon>Eukaryota</taxon>
        <taxon>Fungi</taxon>
        <taxon>Fungi incertae sedis</taxon>
        <taxon>Chytridiomycota</taxon>
        <taxon>Chytridiomycota incertae sedis</taxon>
        <taxon>Chytridiomycetes</taxon>
        <taxon>Synchytriales</taxon>
        <taxon>Synchytriaceae</taxon>
        <taxon>Synchytrium</taxon>
    </lineage>
</organism>
<evidence type="ECO:0000313" key="7">
    <source>
        <dbReference type="EMBL" id="TPX39096.1"/>
    </source>
</evidence>
<dbReference type="PANTHER" id="PTHR23270:SF10">
    <property type="entry name" value="PROTEIN RRP5 HOMOLOG"/>
    <property type="match status" value="1"/>
</dbReference>
<dbReference type="OrthoDB" id="412781at2759"/>
<dbReference type="InterPro" id="IPR003107">
    <property type="entry name" value="HAT"/>
</dbReference>
<evidence type="ECO:0000256" key="4">
    <source>
        <dbReference type="ARBA" id="ARBA00022737"/>
    </source>
</evidence>